<dbReference type="GO" id="GO:0022857">
    <property type="term" value="F:transmembrane transporter activity"/>
    <property type="evidence" value="ECO:0007669"/>
    <property type="project" value="InterPro"/>
</dbReference>
<dbReference type="InterPro" id="IPR020846">
    <property type="entry name" value="MFS_dom"/>
</dbReference>
<evidence type="ECO:0000256" key="3">
    <source>
        <dbReference type="SAM" id="Phobius"/>
    </source>
</evidence>
<evidence type="ECO:0000313" key="5">
    <source>
        <dbReference type="EMBL" id="KAJ9150601.1"/>
    </source>
</evidence>
<dbReference type="PROSITE" id="PS50850">
    <property type="entry name" value="MFS"/>
    <property type="match status" value="1"/>
</dbReference>
<keyword evidence="3" id="KW-0812">Transmembrane</keyword>
<dbReference type="InterPro" id="IPR050327">
    <property type="entry name" value="Proton-linked_MCT"/>
</dbReference>
<feature type="transmembrane region" description="Helical" evidence="3">
    <location>
        <begin position="335"/>
        <end position="357"/>
    </location>
</feature>
<dbReference type="GO" id="GO:0016020">
    <property type="term" value="C:membrane"/>
    <property type="evidence" value="ECO:0007669"/>
    <property type="project" value="UniProtKB-SubCell"/>
</dbReference>
<feature type="transmembrane region" description="Helical" evidence="3">
    <location>
        <begin position="311"/>
        <end position="329"/>
    </location>
</feature>
<keyword evidence="6" id="KW-1185">Reference proteome</keyword>
<protein>
    <submittedName>
        <fullName evidence="5">Riboflavin transporter MCH5</fullName>
    </submittedName>
</protein>
<evidence type="ECO:0000256" key="2">
    <source>
        <dbReference type="ARBA" id="ARBA00006727"/>
    </source>
</evidence>
<dbReference type="Proteomes" id="UP001174691">
    <property type="component" value="Unassembled WGS sequence"/>
</dbReference>
<feature type="transmembrane region" description="Helical" evidence="3">
    <location>
        <begin position="101"/>
        <end position="122"/>
    </location>
</feature>
<feature type="transmembrane region" description="Helical" evidence="3">
    <location>
        <begin position="48"/>
        <end position="70"/>
    </location>
</feature>
<feature type="transmembrane region" description="Helical" evidence="3">
    <location>
        <begin position="77"/>
        <end position="95"/>
    </location>
</feature>
<gene>
    <name evidence="5" type="ORF">NKR19_g5204</name>
</gene>
<evidence type="ECO:0000313" key="6">
    <source>
        <dbReference type="Proteomes" id="UP001174691"/>
    </source>
</evidence>
<organism evidence="5 6">
    <name type="scientific">Coniochaeta hoffmannii</name>
    <dbReference type="NCBI Taxonomy" id="91930"/>
    <lineage>
        <taxon>Eukaryota</taxon>
        <taxon>Fungi</taxon>
        <taxon>Dikarya</taxon>
        <taxon>Ascomycota</taxon>
        <taxon>Pezizomycotina</taxon>
        <taxon>Sordariomycetes</taxon>
        <taxon>Sordariomycetidae</taxon>
        <taxon>Coniochaetales</taxon>
        <taxon>Coniochaetaceae</taxon>
        <taxon>Coniochaeta</taxon>
    </lineage>
</organism>
<dbReference type="Pfam" id="PF07690">
    <property type="entry name" value="MFS_1"/>
    <property type="match status" value="1"/>
</dbReference>
<feature type="transmembrane region" description="Helical" evidence="3">
    <location>
        <begin position="173"/>
        <end position="193"/>
    </location>
</feature>
<reference evidence="5" key="1">
    <citation type="submission" date="2022-07" db="EMBL/GenBank/DDBJ databases">
        <title>Fungi with potential for degradation of polypropylene.</title>
        <authorList>
            <person name="Gostincar C."/>
        </authorList>
    </citation>
    <scope>NUCLEOTIDE SEQUENCE</scope>
    <source>
        <strain evidence="5">EXF-13287</strain>
    </source>
</reference>
<keyword evidence="3" id="KW-0472">Membrane</keyword>
<dbReference type="PANTHER" id="PTHR11360:SF250">
    <property type="entry name" value="MFS-TYPE TRANSPORTER AFUA_1G00970"/>
    <property type="match status" value="1"/>
</dbReference>
<comment type="caution">
    <text evidence="5">The sequence shown here is derived from an EMBL/GenBank/DDBJ whole genome shotgun (WGS) entry which is preliminary data.</text>
</comment>
<accession>A0AA38VTM5</accession>
<dbReference type="AlphaFoldDB" id="A0AA38VTM5"/>
<dbReference type="PANTHER" id="PTHR11360">
    <property type="entry name" value="MONOCARBOXYLATE TRANSPORTER"/>
    <property type="match status" value="1"/>
</dbReference>
<proteinExistence type="inferred from homology"/>
<feature type="domain" description="Major facilitator superfamily (MFS) profile" evidence="4">
    <location>
        <begin position="245"/>
        <end position="430"/>
    </location>
</feature>
<name>A0AA38VTM5_9PEZI</name>
<dbReference type="Gene3D" id="1.20.1250.20">
    <property type="entry name" value="MFS general substrate transporter like domains"/>
    <property type="match status" value="1"/>
</dbReference>
<evidence type="ECO:0000256" key="1">
    <source>
        <dbReference type="ARBA" id="ARBA00004141"/>
    </source>
</evidence>
<dbReference type="EMBL" id="JANBVN010000069">
    <property type="protein sequence ID" value="KAJ9150601.1"/>
    <property type="molecule type" value="Genomic_DNA"/>
</dbReference>
<sequence length="430" mass="45001">MASTLRATLTVAGATAAFFCTVGFVNAFGVFQQYYKATTLAANSDSDISWIGSVSIFFLYALAPVAGVLVDRVGPTWLLLGGSLCQLLAVFLTSLCRRYYQLFLAQAVLLGVGMAFVTWPPVGVVGRALPNRRGLALGVVVGGSSLGGVVWPIMLERLLLHRGDGEGGLGFGWVMRIVGFTMLPLLAFACATVRERKDGEVVLSGGMSDGSDTVVAAEETTDDGAAGGEKRGPRSEIWTLMGNKVFIFLSLGLAVGYIGMFIPFFYISSYATEKGVTPETSFYLISILNGASLVGRVLPGHLADRWGHYNLIIAAMFASTVVAFAWTAATSLAGVVVVAVAYGFASGAVLSLQGACVTKIASREMQGSAMGLLMGCLAVTTLIGTPVGGAILARYGYLSLSMFTGATMLVGSILLVVSRLILDRRLGASV</sequence>
<feature type="transmembrane region" description="Helical" evidence="3">
    <location>
        <begin position="398"/>
        <end position="422"/>
    </location>
</feature>
<comment type="similarity">
    <text evidence="2">Belongs to the major facilitator superfamily. Monocarboxylate porter (TC 2.A.1.13) family.</text>
</comment>
<dbReference type="InterPro" id="IPR011701">
    <property type="entry name" value="MFS"/>
</dbReference>
<feature type="transmembrane region" description="Helical" evidence="3">
    <location>
        <begin position="7"/>
        <end position="28"/>
    </location>
</feature>
<dbReference type="SUPFAM" id="SSF103473">
    <property type="entry name" value="MFS general substrate transporter"/>
    <property type="match status" value="1"/>
</dbReference>
<comment type="subcellular location">
    <subcellularLocation>
        <location evidence="1">Membrane</location>
        <topology evidence="1">Multi-pass membrane protein</topology>
    </subcellularLocation>
</comment>
<dbReference type="InterPro" id="IPR036259">
    <property type="entry name" value="MFS_trans_sf"/>
</dbReference>
<feature type="transmembrane region" description="Helical" evidence="3">
    <location>
        <begin position="134"/>
        <end position="153"/>
    </location>
</feature>
<evidence type="ECO:0000259" key="4">
    <source>
        <dbReference type="PROSITE" id="PS50850"/>
    </source>
</evidence>
<feature type="transmembrane region" description="Helical" evidence="3">
    <location>
        <begin position="245"/>
        <end position="268"/>
    </location>
</feature>
<feature type="transmembrane region" description="Helical" evidence="3">
    <location>
        <begin position="280"/>
        <end position="299"/>
    </location>
</feature>
<keyword evidence="3" id="KW-1133">Transmembrane helix</keyword>
<feature type="transmembrane region" description="Helical" evidence="3">
    <location>
        <begin position="369"/>
        <end position="392"/>
    </location>
</feature>